<reference evidence="2 3" key="2">
    <citation type="journal article" date="2016" name="Genome Announc.">
        <title>Complete Genome Sequence of Algoriphagus sp. Strain M8-2, Isolated from a Brackish Lake.</title>
        <authorList>
            <person name="Muraguchi Y."/>
            <person name="Kushimoto K."/>
            <person name="Ohtsubo Y."/>
            <person name="Suzuki T."/>
            <person name="Dohra H."/>
            <person name="Kimbara K."/>
            <person name="Shintani M."/>
        </authorList>
    </citation>
    <scope>NUCLEOTIDE SEQUENCE [LARGE SCALE GENOMIC DNA]</scope>
    <source>
        <strain evidence="2 3">M8-2</strain>
    </source>
</reference>
<evidence type="ECO:0000313" key="2">
    <source>
        <dbReference type="EMBL" id="AMQ57146.1"/>
    </source>
</evidence>
<accession>A0A142EPU1</accession>
<dbReference type="SUPFAM" id="SSF55961">
    <property type="entry name" value="Bet v1-like"/>
    <property type="match status" value="1"/>
</dbReference>
<dbReference type="InterPro" id="IPR045736">
    <property type="entry name" value="START_2"/>
</dbReference>
<dbReference type="AlphaFoldDB" id="A0A142EPU1"/>
<organism evidence="2 3">
    <name type="scientific">Algoriphagus sanaruensis</name>
    <dbReference type="NCBI Taxonomy" id="1727163"/>
    <lineage>
        <taxon>Bacteria</taxon>
        <taxon>Pseudomonadati</taxon>
        <taxon>Bacteroidota</taxon>
        <taxon>Cytophagia</taxon>
        <taxon>Cytophagales</taxon>
        <taxon>Cyclobacteriaceae</taxon>
        <taxon>Algoriphagus</taxon>
    </lineage>
</organism>
<keyword evidence="3" id="KW-1185">Reference proteome</keyword>
<proteinExistence type="predicted"/>
<dbReference type="RefSeq" id="WP_067547845.1">
    <property type="nucleotide sequence ID" value="NZ_CP012836.1"/>
</dbReference>
<dbReference type="Pfam" id="PF19569">
    <property type="entry name" value="START_2"/>
    <property type="match status" value="1"/>
</dbReference>
<sequence>MVRNKFVADFQLNTSRKIIFNYLSTASGLQEWFADEVRIDEDKNYIFNFDNEDHYAKMSAMRFNSHVKFDFFDPKNLDKNDHEFIEFKLEENELTQSLFLKVIDNSNDYDEEELIAIWDGLISKLKEIIGG</sequence>
<dbReference type="PATRIC" id="fig|1727163.4.peg.2494"/>
<evidence type="ECO:0000259" key="1">
    <source>
        <dbReference type="Pfam" id="PF19569"/>
    </source>
</evidence>
<dbReference type="OrthoDB" id="667567at2"/>
<dbReference type="EMBL" id="CP012836">
    <property type="protein sequence ID" value="AMQ57146.1"/>
    <property type="molecule type" value="Genomic_DNA"/>
</dbReference>
<evidence type="ECO:0000313" key="3">
    <source>
        <dbReference type="Proteomes" id="UP000073816"/>
    </source>
</evidence>
<reference evidence="3" key="1">
    <citation type="submission" date="2015-09" db="EMBL/GenBank/DDBJ databases">
        <title>Complete sequence of Algoriphagus sp. M8-2.</title>
        <authorList>
            <person name="Shintani M."/>
        </authorList>
    </citation>
    <scope>NUCLEOTIDE SEQUENCE [LARGE SCALE GENOMIC DNA]</scope>
    <source>
        <strain evidence="3">M8-2</strain>
    </source>
</reference>
<dbReference type="Proteomes" id="UP000073816">
    <property type="component" value="Chromosome"/>
</dbReference>
<feature type="domain" description="START-like" evidence="1">
    <location>
        <begin position="3"/>
        <end position="130"/>
    </location>
</feature>
<gene>
    <name evidence="2" type="ORF">AO498_11920</name>
</gene>
<dbReference type="STRING" id="1727163.AO498_11920"/>
<name>A0A142EPU1_9BACT</name>
<dbReference type="KEGG" id="alm:AO498_11920"/>
<dbReference type="InterPro" id="IPR023393">
    <property type="entry name" value="START-like_dom_sf"/>
</dbReference>
<protein>
    <submittedName>
        <fullName evidence="2">ATPase</fullName>
    </submittedName>
</protein>
<dbReference type="Gene3D" id="3.30.530.20">
    <property type="match status" value="1"/>
</dbReference>